<dbReference type="InterPro" id="IPR037175">
    <property type="entry name" value="KFase_sf"/>
</dbReference>
<dbReference type="RefSeq" id="WP_168511850.1">
    <property type="nucleotide sequence ID" value="NZ_JAAXLS010000002.1"/>
</dbReference>
<dbReference type="Pfam" id="PF04199">
    <property type="entry name" value="Cyclase"/>
    <property type="match status" value="1"/>
</dbReference>
<dbReference type="EMBL" id="JAAXLS010000002">
    <property type="protein sequence ID" value="NKQ52200.1"/>
    <property type="molecule type" value="Genomic_DNA"/>
</dbReference>
<proteinExistence type="predicted"/>
<dbReference type="PANTHER" id="PTHR34861:SF10">
    <property type="entry name" value="CYCLASE"/>
    <property type="match status" value="1"/>
</dbReference>
<dbReference type="Gene3D" id="3.50.30.50">
    <property type="entry name" value="Putative cyclase"/>
    <property type="match status" value="1"/>
</dbReference>
<dbReference type="InterPro" id="IPR007325">
    <property type="entry name" value="KFase/CYL"/>
</dbReference>
<reference evidence="1 2" key="1">
    <citation type="submission" date="2020-04" db="EMBL/GenBank/DDBJ databases">
        <title>Novel species.</title>
        <authorList>
            <person name="Teo W.F.A."/>
            <person name="Lipun K."/>
            <person name="Srisuk N."/>
            <person name="Duangmal K."/>
        </authorList>
    </citation>
    <scope>NUCLEOTIDE SEQUENCE [LARGE SCALE GENOMIC DNA]</scope>
    <source>
        <strain evidence="1 2">K13G38</strain>
    </source>
</reference>
<name>A0ABX1IXH3_9PSEU</name>
<protein>
    <submittedName>
        <fullName evidence="1">Cyclase family protein</fullName>
    </submittedName>
</protein>
<dbReference type="PANTHER" id="PTHR34861">
    <property type="match status" value="1"/>
</dbReference>
<comment type="caution">
    <text evidence="1">The sequence shown here is derived from an EMBL/GenBank/DDBJ whole genome shotgun (WGS) entry which is preliminary data.</text>
</comment>
<evidence type="ECO:0000313" key="2">
    <source>
        <dbReference type="Proteomes" id="UP000715441"/>
    </source>
</evidence>
<dbReference type="Proteomes" id="UP000715441">
    <property type="component" value="Unassembled WGS sequence"/>
</dbReference>
<gene>
    <name evidence="1" type="ORF">HFP15_04830</name>
</gene>
<organism evidence="1 2">
    <name type="scientific">Amycolatopsis acididurans</name>
    <dbReference type="NCBI Taxonomy" id="2724524"/>
    <lineage>
        <taxon>Bacteria</taxon>
        <taxon>Bacillati</taxon>
        <taxon>Actinomycetota</taxon>
        <taxon>Actinomycetes</taxon>
        <taxon>Pseudonocardiales</taxon>
        <taxon>Pseudonocardiaceae</taxon>
        <taxon>Amycolatopsis</taxon>
    </lineage>
</organism>
<keyword evidence="2" id="KW-1185">Reference proteome</keyword>
<accession>A0ABX1IXH3</accession>
<dbReference type="SUPFAM" id="SSF102198">
    <property type="entry name" value="Putative cyclase"/>
    <property type="match status" value="1"/>
</dbReference>
<evidence type="ECO:0000313" key="1">
    <source>
        <dbReference type="EMBL" id="NKQ52200.1"/>
    </source>
</evidence>
<sequence length="308" mass="33626">MTEDFRALGKRLSNWGRWDSDGRRDERGTTNLLTPERLVAAAGLVRDGKIFDLGIPFGPGGPQPGGGRINPVLLRAETGDDQNFPGAFHFADDYVFMPLQSASQWDGLAHVYYDELLYNGFPAADVGPHGARHLSIEHQAKGIAGRGVLLDVARHRDVDWLQAGEAIGPDELDAVAAAQHVEVRAGDIVAVRTGWRRKFLVEQDARSFMAGEPGLGLACCEWLREHDVAAVCSDNWAIEVLPGEVEGEVMPVHMVLIRDLGMTLGEILDFEELAGDCAADGRYEFFFAAPPIKFRRGLGSPVNPLAMK</sequence>